<dbReference type="AlphaFoldDB" id="A0A975BDU5"/>
<dbReference type="InterPro" id="IPR029028">
    <property type="entry name" value="Alpha/beta_knot_MTases"/>
</dbReference>
<dbReference type="GO" id="GO:0003723">
    <property type="term" value="F:RNA binding"/>
    <property type="evidence" value="ECO:0007669"/>
    <property type="project" value="InterPro"/>
</dbReference>
<evidence type="ECO:0000313" key="8">
    <source>
        <dbReference type="Proteomes" id="UP000663720"/>
    </source>
</evidence>
<dbReference type="InterPro" id="IPR004384">
    <property type="entry name" value="RNA_MeTrfase_TrmJ/LasT"/>
</dbReference>
<comment type="function">
    <text evidence="5">Catalyzes the formation of 2'O-methylated cytidine (Cm32) or 2'O-methylated uridine (Um32) at position 32 in tRNA.</text>
</comment>
<dbReference type="NCBIfam" id="TIGR00050">
    <property type="entry name" value="rRNA_methyl_1"/>
    <property type="match status" value="1"/>
</dbReference>
<protein>
    <recommendedName>
        <fullName evidence="5">tRNA (cytidine/uridine-2'-O-)-methyltransferase TrmJ</fullName>
        <ecNumber evidence="5">2.1.1.200</ecNumber>
    </recommendedName>
    <alternativeName>
        <fullName evidence="5">tRNA (cytidine(32)/uridine(32)-2'-O)-methyltransferase</fullName>
    </alternativeName>
    <alternativeName>
        <fullName evidence="5">tRNA Cm32/Um32 methyltransferase</fullName>
    </alternativeName>
</protein>
<evidence type="ECO:0000256" key="4">
    <source>
        <dbReference type="ARBA" id="ARBA00022691"/>
    </source>
</evidence>
<evidence type="ECO:0000256" key="5">
    <source>
        <dbReference type="RuleBase" id="RU362024"/>
    </source>
</evidence>
<dbReference type="PIRSF" id="PIRSF004808">
    <property type="entry name" value="LasT"/>
    <property type="match status" value="1"/>
</dbReference>
<dbReference type="Proteomes" id="UP000663720">
    <property type="component" value="Chromosome"/>
</dbReference>
<keyword evidence="2 5" id="KW-0489">Methyltransferase</keyword>
<organism evidence="7 8">
    <name type="scientific">Desulfonema limicola</name>
    <dbReference type="NCBI Taxonomy" id="45656"/>
    <lineage>
        <taxon>Bacteria</taxon>
        <taxon>Pseudomonadati</taxon>
        <taxon>Thermodesulfobacteriota</taxon>
        <taxon>Desulfobacteria</taxon>
        <taxon>Desulfobacterales</taxon>
        <taxon>Desulfococcaceae</taxon>
        <taxon>Desulfonema</taxon>
    </lineage>
</organism>
<dbReference type="RefSeq" id="WP_246514829.1">
    <property type="nucleotide sequence ID" value="NZ_CP061799.1"/>
</dbReference>
<dbReference type="InterPro" id="IPR029026">
    <property type="entry name" value="tRNA_m1G_MTases_N"/>
</dbReference>
<comment type="subunit">
    <text evidence="5">Homodimer.</text>
</comment>
<evidence type="ECO:0000259" key="6">
    <source>
        <dbReference type="Pfam" id="PF00588"/>
    </source>
</evidence>
<dbReference type="InterPro" id="IPR001537">
    <property type="entry name" value="SpoU_MeTrfase"/>
</dbReference>
<dbReference type="KEGG" id="dli:dnl_61060"/>
<reference evidence="7" key="1">
    <citation type="journal article" date="2021" name="Microb. Physiol.">
        <title>Proteogenomic Insights into the Physiology of Marine, Sulfate-Reducing, Filamentous Desulfonema limicola and Desulfonema magnum.</title>
        <authorList>
            <person name="Schnaars V."/>
            <person name="Wohlbrand L."/>
            <person name="Scheve S."/>
            <person name="Hinrichs C."/>
            <person name="Reinhardt R."/>
            <person name="Rabus R."/>
        </authorList>
    </citation>
    <scope>NUCLEOTIDE SEQUENCE</scope>
    <source>
        <strain evidence="7">5ac10</strain>
    </source>
</reference>
<keyword evidence="5" id="KW-0819">tRNA processing</keyword>
<proteinExistence type="inferred from homology"/>
<dbReference type="Pfam" id="PF00588">
    <property type="entry name" value="SpoU_methylase"/>
    <property type="match status" value="1"/>
</dbReference>
<name>A0A975BDU5_9BACT</name>
<evidence type="ECO:0000256" key="3">
    <source>
        <dbReference type="ARBA" id="ARBA00022679"/>
    </source>
</evidence>
<evidence type="ECO:0000256" key="2">
    <source>
        <dbReference type="ARBA" id="ARBA00022603"/>
    </source>
</evidence>
<comment type="similarity">
    <text evidence="1">Belongs to the class IV-like SAM-binding methyltransferase superfamily. RNA methyltransferase TrmH family.</text>
</comment>
<dbReference type="GO" id="GO:0002128">
    <property type="term" value="P:tRNA nucleoside ribose methylation"/>
    <property type="evidence" value="ECO:0007669"/>
    <property type="project" value="TreeGrafter"/>
</dbReference>
<dbReference type="CDD" id="cd18093">
    <property type="entry name" value="SpoU-like_TrmJ"/>
    <property type="match status" value="1"/>
</dbReference>
<keyword evidence="3" id="KW-0808">Transferase</keyword>
<keyword evidence="8" id="KW-1185">Reference proteome</keyword>
<comment type="catalytic activity">
    <reaction evidence="5">
        <text>cytidine(32) in tRNA + S-adenosyl-L-methionine = 2'-O-methylcytidine(32) in tRNA + S-adenosyl-L-homocysteine + H(+)</text>
        <dbReference type="Rhea" id="RHEA:42932"/>
        <dbReference type="Rhea" id="RHEA-COMP:10288"/>
        <dbReference type="Rhea" id="RHEA-COMP:10289"/>
        <dbReference type="ChEBI" id="CHEBI:15378"/>
        <dbReference type="ChEBI" id="CHEBI:57856"/>
        <dbReference type="ChEBI" id="CHEBI:59789"/>
        <dbReference type="ChEBI" id="CHEBI:74495"/>
        <dbReference type="ChEBI" id="CHEBI:82748"/>
        <dbReference type="EC" id="2.1.1.200"/>
    </reaction>
</comment>
<dbReference type="GO" id="GO:0160206">
    <property type="term" value="F:tRNA (cytidine(32)/uridine(32)-2'-O)-methyltransferase activity"/>
    <property type="evidence" value="ECO:0007669"/>
    <property type="project" value="UniProtKB-EC"/>
</dbReference>
<accession>A0A975BDU5</accession>
<comment type="catalytic activity">
    <reaction evidence="5">
        <text>uridine(32) in tRNA + S-adenosyl-L-methionine = 2'-O-methyluridine(32) in tRNA + S-adenosyl-L-homocysteine + H(+)</text>
        <dbReference type="Rhea" id="RHEA:42936"/>
        <dbReference type="Rhea" id="RHEA-COMP:10107"/>
        <dbReference type="Rhea" id="RHEA-COMP:10290"/>
        <dbReference type="ChEBI" id="CHEBI:15378"/>
        <dbReference type="ChEBI" id="CHEBI:57856"/>
        <dbReference type="ChEBI" id="CHEBI:59789"/>
        <dbReference type="ChEBI" id="CHEBI:65315"/>
        <dbReference type="ChEBI" id="CHEBI:74478"/>
        <dbReference type="EC" id="2.1.1.200"/>
    </reaction>
</comment>
<dbReference type="EMBL" id="CP061799">
    <property type="protein sequence ID" value="QTA83692.1"/>
    <property type="molecule type" value="Genomic_DNA"/>
</dbReference>
<dbReference type="PANTHER" id="PTHR42786:SF2">
    <property type="entry name" value="TRNA (CYTIDINE_URIDINE-2'-O-)-METHYLTRANSFERASE TRMJ"/>
    <property type="match status" value="1"/>
</dbReference>
<dbReference type="Gene3D" id="3.40.1280.10">
    <property type="match status" value="1"/>
</dbReference>
<keyword evidence="4 5" id="KW-0949">S-adenosyl-L-methionine</keyword>
<feature type="domain" description="tRNA/rRNA methyltransferase SpoU type" evidence="6">
    <location>
        <begin position="14"/>
        <end position="162"/>
    </location>
</feature>
<keyword evidence="5" id="KW-0963">Cytoplasm</keyword>
<comment type="subcellular location">
    <subcellularLocation>
        <location evidence="5">Cytoplasm</location>
    </subcellularLocation>
</comment>
<gene>
    <name evidence="5 7" type="primary">trmJ</name>
    <name evidence="7" type="ORF">dnl_61060</name>
</gene>
<sequence>MPENMPGRINPEHITIVLNQPRYPENIGSGARAMRNMGFYNLIVVDPENFDLEKVEKLSTHAARDVVEKIQIFDNLQKALSPFNYVVGTTARLGGQRQVNSPSVMAEKLIPISKENNIAIVFGREDRGLSNEDIRLCHGLVNIPTADFSSLNLAQAVMVICYELFNAGTKKKHDFNPRLASCYELNGMYKDLKDVLIKISYINPENPDYWMNYIRKFFTRMNLRAREVGIIRGLIRQVNWYGQKMYKDGLDHKKNQEADL</sequence>
<evidence type="ECO:0000313" key="7">
    <source>
        <dbReference type="EMBL" id="QTA83692.1"/>
    </source>
</evidence>
<dbReference type="SUPFAM" id="SSF75217">
    <property type="entry name" value="alpha/beta knot"/>
    <property type="match status" value="1"/>
</dbReference>
<dbReference type="EC" id="2.1.1.200" evidence="5"/>
<evidence type="ECO:0000256" key="1">
    <source>
        <dbReference type="ARBA" id="ARBA00007228"/>
    </source>
</evidence>
<dbReference type="Gene3D" id="1.10.8.590">
    <property type="match status" value="1"/>
</dbReference>
<dbReference type="GO" id="GO:0005829">
    <property type="term" value="C:cytosol"/>
    <property type="evidence" value="ECO:0007669"/>
    <property type="project" value="TreeGrafter"/>
</dbReference>
<dbReference type="PANTHER" id="PTHR42786">
    <property type="entry name" value="TRNA/RRNA METHYLTRANSFERASE"/>
    <property type="match status" value="1"/>
</dbReference>